<sequence>MAALDFHIPPPPKPFYTIPEQLDDTLLSKISATTDGLLGFTSKASAKMASCGCVGGCGMVDNALWMTEEDSLPPTLEGTKPLPCTRPGFGREIGNLEQAAPPTNTPPTPEVDHHVQPDDDDQEVTFDWDEDTPGIVWLSRLGKDDGEDDPVEEEDEDGLEEGEDDTSTEEDTDIRKKHFLQSCH</sequence>
<gene>
    <name evidence="2" type="primary">P0A038</name>
</gene>
<reference evidence="2" key="1">
    <citation type="submission" date="2019-10" db="EMBL/GenBank/DDBJ databases">
        <authorList>
            <person name="Nor Muhammad N."/>
        </authorList>
    </citation>
    <scope>NUCLEOTIDE SEQUENCE</scope>
</reference>
<name>A0A5K1K675_9APHY</name>
<organism evidence="2">
    <name type="scientific">Ganoderma boninense</name>
    <dbReference type="NCBI Taxonomy" id="34458"/>
    <lineage>
        <taxon>Eukaryota</taxon>
        <taxon>Fungi</taxon>
        <taxon>Dikarya</taxon>
        <taxon>Basidiomycota</taxon>
        <taxon>Agaricomycotina</taxon>
        <taxon>Agaricomycetes</taxon>
        <taxon>Polyporales</taxon>
        <taxon>Polyporaceae</taxon>
        <taxon>Ganoderma</taxon>
    </lineage>
</organism>
<feature type="compositionally biased region" description="Acidic residues" evidence="1">
    <location>
        <begin position="145"/>
        <end position="172"/>
    </location>
</feature>
<keyword evidence="2" id="KW-0560">Oxidoreductase</keyword>
<feature type="compositionally biased region" description="Basic residues" evidence="1">
    <location>
        <begin position="175"/>
        <end position="184"/>
    </location>
</feature>
<dbReference type="AlphaFoldDB" id="A0A5K1K675"/>
<evidence type="ECO:0000256" key="1">
    <source>
        <dbReference type="SAM" id="MobiDB-lite"/>
    </source>
</evidence>
<protein>
    <submittedName>
        <fullName evidence="2">Glyceraldehyde-3-phosphate dehydrogenase (GAPDH) )</fullName>
        <ecNumber evidence="2">1.2.1.12</ecNumber>
    </submittedName>
</protein>
<feature type="region of interest" description="Disordered" evidence="1">
    <location>
        <begin position="72"/>
        <end position="184"/>
    </location>
</feature>
<dbReference type="EC" id="1.2.1.12" evidence="2"/>
<dbReference type="EMBL" id="LR729729">
    <property type="protein sequence ID" value="VWP01859.1"/>
    <property type="molecule type" value="Genomic_DNA"/>
</dbReference>
<proteinExistence type="predicted"/>
<feature type="compositionally biased region" description="Acidic residues" evidence="1">
    <location>
        <begin position="118"/>
        <end position="132"/>
    </location>
</feature>
<accession>A0A5K1K675</accession>
<dbReference type="GO" id="GO:0004365">
    <property type="term" value="F:glyceraldehyde-3-phosphate dehydrogenase (NAD+) (phosphorylating) activity"/>
    <property type="evidence" value="ECO:0007669"/>
    <property type="project" value="UniProtKB-EC"/>
</dbReference>
<evidence type="ECO:0000313" key="2">
    <source>
        <dbReference type="EMBL" id="VWP01859.1"/>
    </source>
</evidence>